<comment type="caution">
    <text evidence="2">The sequence shown here is derived from an EMBL/GenBank/DDBJ whole genome shotgun (WGS) entry which is preliminary data.</text>
</comment>
<feature type="compositionally biased region" description="Polar residues" evidence="1">
    <location>
        <begin position="59"/>
        <end position="74"/>
    </location>
</feature>
<accession>A0A9P5WXZ9</accession>
<evidence type="ECO:0000313" key="2">
    <source>
        <dbReference type="EMBL" id="KAF9439835.1"/>
    </source>
</evidence>
<proteinExistence type="predicted"/>
<gene>
    <name evidence="2" type="ORF">P691DRAFT_768750</name>
</gene>
<name>A0A9P5WXZ9_9AGAR</name>
<sequence>MEEDEVSVINSHTSHPLNAEITQGVTDIFLPRWEDEDNEEYTQHVQDQTKVLTIINAQSQQSELPNKQQATSKPVTRFADNGSDSKDEKGSEQSSHCSPQFKPILSNNAFLNIARRNAFRCSFNDCVNFQ</sequence>
<organism evidence="2 3">
    <name type="scientific">Macrolepiota fuliginosa MF-IS2</name>
    <dbReference type="NCBI Taxonomy" id="1400762"/>
    <lineage>
        <taxon>Eukaryota</taxon>
        <taxon>Fungi</taxon>
        <taxon>Dikarya</taxon>
        <taxon>Basidiomycota</taxon>
        <taxon>Agaricomycotina</taxon>
        <taxon>Agaricomycetes</taxon>
        <taxon>Agaricomycetidae</taxon>
        <taxon>Agaricales</taxon>
        <taxon>Agaricineae</taxon>
        <taxon>Agaricaceae</taxon>
        <taxon>Macrolepiota</taxon>
    </lineage>
</organism>
<protein>
    <submittedName>
        <fullName evidence="2">Uncharacterized protein</fullName>
    </submittedName>
</protein>
<feature type="region of interest" description="Disordered" evidence="1">
    <location>
        <begin position="59"/>
        <end position="102"/>
    </location>
</feature>
<dbReference type="Proteomes" id="UP000807342">
    <property type="component" value="Unassembled WGS sequence"/>
</dbReference>
<evidence type="ECO:0000313" key="3">
    <source>
        <dbReference type="Proteomes" id="UP000807342"/>
    </source>
</evidence>
<evidence type="ECO:0000256" key="1">
    <source>
        <dbReference type="SAM" id="MobiDB-lite"/>
    </source>
</evidence>
<reference evidence="2" key="1">
    <citation type="submission" date="2020-11" db="EMBL/GenBank/DDBJ databases">
        <authorList>
            <consortium name="DOE Joint Genome Institute"/>
            <person name="Ahrendt S."/>
            <person name="Riley R."/>
            <person name="Andreopoulos W."/>
            <person name="Labutti K."/>
            <person name="Pangilinan J."/>
            <person name="Ruiz-Duenas F.J."/>
            <person name="Barrasa J.M."/>
            <person name="Sanchez-Garcia M."/>
            <person name="Camarero S."/>
            <person name="Miyauchi S."/>
            <person name="Serrano A."/>
            <person name="Linde D."/>
            <person name="Babiker R."/>
            <person name="Drula E."/>
            <person name="Ayuso-Fernandez I."/>
            <person name="Pacheco R."/>
            <person name="Padilla G."/>
            <person name="Ferreira P."/>
            <person name="Barriuso J."/>
            <person name="Kellner H."/>
            <person name="Castanera R."/>
            <person name="Alfaro M."/>
            <person name="Ramirez L."/>
            <person name="Pisabarro A.G."/>
            <person name="Kuo A."/>
            <person name="Tritt A."/>
            <person name="Lipzen A."/>
            <person name="He G."/>
            <person name="Yan M."/>
            <person name="Ng V."/>
            <person name="Cullen D."/>
            <person name="Martin F."/>
            <person name="Rosso M.-N."/>
            <person name="Henrissat B."/>
            <person name="Hibbett D."/>
            <person name="Martinez A.T."/>
            <person name="Grigoriev I.V."/>
        </authorList>
    </citation>
    <scope>NUCLEOTIDE SEQUENCE</scope>
    <source>
        <strain evidence="2">MF-IS2</strain>
    </source>
</reference>
<dbReference type="EMBL" id="MU153293">
    <property type="protein sequence ID" value="KAF9439835.1"/>
    <property type="molecule type" value="Genomic_DNA"/>
</dbReference>
<dbReference type="AlphaFoldDB" id="A0A9P5WXZ9"/>
<keyword evidence="3" id="KW-1185">Reference proteome</keyword>